<name>F8L7H2_SIMNZ</name>
<keyword evidence="15" id="KW-1185">Reference proteome</keyword>
<dbReference type="RefSeq" id="WP_013943172.1">
    <property type="nucleotide sequence ID" value="NC_015713.1"/>
</dbReference>
<dbReference type="AlphaFoldDB" id="F8L7H2"/>
<reference key="1">
    <citation type="journal article" date="2011" name="Mol. Biol. Evol.">
        <title>Unity in variety -- the pan-genome of the Chlamydiae.</title>
        <authorList>
            <person name="Collingro A."/>
            <person name="Tischler P."/>
            <person name="Weinmaier T."/>
            <person name="Penz T."/>
            <person name="Heinz E."/>
            <person name="Brunham R.C."/>
            <person name="Read T.D."/>
            <person name="Bavoil P.M."/>
            <person name="Sachse K."/>
            <person name="Kahane S."/>
            <person name="Friedman M.G."/>
            <person name="Rattei T."/>
            <person name="Myers G.S.A."/>
            <person name="Horn M."/>
        </authorList>
    </citation>
    <scope>NUCLEOTIDE SEQUENCE</scope>
    <source>
        <strain>Z</strain>
    </source>
</reference>
<evidence type="ECO:0000256" key="3">
    <source>
        <dbReference type="ARBA" id="ARBA00022516"/>
    </source>
</evidence>
<evidence type="ECO:0000256" key="7">
    <source>
        <dbReference type="ARBA" id="ARBA00023002"/>
    </source>
</evidence>
<dbReference type="PANTHER" id="PTHR11351:SF31">
    <property type="entry name" value="DESATURASE 1, ISOFORM A-RELATED"/>
    <property type="match status" value="1"/>
</dbReference>
<dbReference type="CDD" id="cd03505">
    <property type="entry name" value="Delta9-FADS-like"/>
    <property type="match status" value="1"/>
</dbReference>
<comment type="similarity">
    <text evidence="2">Belongs to the fatty acid desaturase type 2 family.</text>
</comment>
<dbReference type="eggNOG" id="COG1398">
    <property type="taxonomic scope" value="Bacteria"/>
</dbReference>
<dbReference type="OrthoDB" id="19906at2"/>
<keyword evidence="10 12" id="KW-0472">Membrane</keyword>
<keyword evidence="3" id="KW-0444">Lipid biosynthesis</keyword>
<accession>F8L7H2</accession>
<evidence type="ECO:0000256" key="6">
    <source>
        <dbReference type="ARBA" id="ARBA00022989"/>
    </source>
</evidence>
<keyword evidence="9" id="KW-0443">Lipid metabolism</keyword>
<feature type="transmembrane region" description="Helical" evidence="12">
    <location>
        <begin position="150"/>
        <end position="170"/>
    </location>
</feature>
<evidence type="ECO:0000256" key="2">
    <source>
        <dbReference type="ARBA" id="ARBA00008749"/>
    </source>
</evidence>
<comment type="subcellular location">
    <subcellularLocation>
        <location evidence="1">Membrane</location>
        <topology evidence="1">Multi-pass membrane protein</topology>
    </subcellularLocation>
</comment>
<evidence type="ECO:0000256" key="11">
    <source>
        <dbReference type="ARBA" id="ARBA00023160"/>
    </source>
</evidence>
<dbReference type="GO" id="GO:0004768">
    <property type="term" value="F:stearoyl-CoA 9-desaturase activity"/>
    <property type="evidence" value="ECO:0007669"/>
    <property type="project" value="UniProtKB-EC"/>
</dbReference>
<dbReference type="Proteomes" id="UP000000496">
    <property type="component" value="Chromosome gsn.131"/>
</dbReference>
<dbReference type="PRINTS" id="PR00075">
    <property type="entry name" value="FACDDSATRASE"/>
</dbReference>
<feature type="transmembrane region" description="Helical" evidence="12">
    <location>
        <begin position="176"/>
        <end position="195"/>
    </location>
</feature>
<keyword evidence="8" id="KW-0408">Iron</keyword>
<dbReference type="PANTHER" id="PTHR11351">
    <property type="entry name" value="ACYL-COA DESATURASE"/>
    <property type="match status" value="1"/>
</dbReference>
<evidence type="ECO:0000256" key="8">
    <source>
        <dbReference type="ARBA" id="ARBA00023004"/>
    </source>
</evidence>
<reference evidence="14 15" key="2">
    <citation type="journal article" date="2011" name="Mol. Biol. Evol.">
        <title>Unity in variety--the pan-genome of the Chlamydiae.</title>
        <authorList>
            <person name="Collingro A."/>
            <person name="Tischler P."/>
            <person name="Weinmaier T."/>
            <person name="Penz T."/>
            <person name="Heinz E."/>
            <person name="Brunham R.C."/>
            <person name="Read T.D."/>
            <person name="Bavoil P.M."/>
            <person name="Sachse K."/>
            <person name="Kahane S."/>
            <person name="Friedman M.G."/>
            <person name="Rattei T."/>
            <person name="Myers G.S."/>
            <person name="Horn M."/>
        </authorList>
    </citation>
    <scope>NUCLEOTIDE SEQUENCE [LARGE SCALE GENOMIC DNA]</scope>
    <source>
        <strain evidence="15">ATCC VR-1471 / Z</strain>
    </source>
</reference>
<dbReference type="InterPro" id="IPR005804">
    <property type="entry name" value="FA_desaturase_dom"/>
</dbReference>
<evidence type="ECO:0000256" key="1">
    <source>
        <dbReference type="ARBA" id="ARBA00004141"/>
    </source>
</evidence>
<sequence>MKISEIEWGVTLFIVGYHLALLIGLPFYFIYQSPPVGLYVVSAVLLYLTGLGITVGYHRLYAHPTYKTNKVIEAIILFFASMATQGSALKWAHDHRNHHAYVDTDKDPYSIKKGFLYAHILWLFQKLPPIDEKIVADLCRNKLVMFQHRFYVLLMIVTNTLVTLLIGYIFNDYLGALVLTWGVRLFFLHHFTWFINSLAHTWGSQSFSQEHSAVDNYCISLLTFGEGYHNYHHTYANDYRNGIKWYHFDPTKWIIWTLSRFKLATGLRRVNSFQIKERMVIERKNEIKQSWFGQKQRLFDRLEGFSQTLIDKIATMRQLTNEYNLFKQSREDKSQLKSLYLKIKSLRKSLRSDLKSWKKLSKKILRFDVDDGVAHEIELSFQKMAVHEKVGF</sequence>
<evidence type="ECO:0000313" key="15">
    <source>
        <dbReference type="Proteomes" id="UP000000496"/>
    </source>
</evidence>
<evidence type="ECO:0000256" key="4">
    <source>
        <dbReference type="ARBA" id="ARBA00022692"/>
    </source>
</evidence>
<dbReference type="GO" id="GO:0016020">
    <property type="term" value="C:membrane"/>
    <property type="evidence" value="ECO:0007669"/>
    <property type="project" value="UniProtKB-SubCell"/>
</dbReference>
<evidence type="ECO:0000313" key="14">
    <source>
        <dbReference type="EMBL" id="CCB88705.1"/>
    </source>
</evidence>
<keyword evidence="4 12" id="KW-0812">Transmembrane</keyword>
<dbReference type="EC" id="1.14.19.1" evidence="14"/>
<evidence type="ECO:0000259" key="13">
    <source>
        <dbReference type="Pfam" id="PF00487"/>
    </source>
</evidence>
<protein>
    <submittedName>
        <fullName evidence="14">Putative acyl-CoA desaturase</fullName>
        <ecNumber evidence="14">1.14.19.1</ecNumber>
    </submittedName>
</protein>
<keyword evidence="7 14" id="KW-0560">Oxidoreductase</keyword>
<dbReference type="GO" id="GO:0006633">
    <property type="term" value="P:fatty acid biosynthetic process"/>
    <property type="evidence" value="ECO:0007669"/>
    <property type="project" value="UniProtKB-KW"/>
</dbReference>
<keyword evidence="11" id="KW-0275">Fatty acid biosynthesis</keyword>
<dbReference type="STRING" id="331113.SNE_A08280"/>
<evidence type="ECO:0000256" key="5">
    <source>
        <dbReference type="ARBA" id="ARBA00022832"/>
    </source>
</evidence>
<keyword evidence="6 12" id="KW-1133">Transmembrane helix</keyword>
<dbReference type="Pfam" id="PF00487">
    <property type="entry name" value="FA_desaturase"/>
    <property type="match status" value="1"/>
</dbReference>
<organism evidence="14 15">
    <name type="scientific">Simkania negevensis (strain ATCC VR-1471 / DSM 27360 / Z)</name>
    <dbReference type="NCBI Taxonomy" id="331113"/>
    <lineage>
        <taxon>Bacteria</taxon>
        <taxon>Pseudomonadati</taxon>
        <taxon>Chlamydiota</taxon>
        <taxon>Chlamydiia</taxon>
        <taxon>Parachlamydiales</taxon>
        <taxon>Simkaniaceae</taxon>
        <taxon>Simkania</taxon>
    </lineage>
</organism>
<evidence type="ECO:0000256" key="9">
    <source>
        <dbReference type="ARBA" id="ARBA00023098"/>
    </source>
</evidence>
<dbReference type="HOGENOM" id="CLU_027359_1_3_0"/>
<proteinExistence type="inferred from homology"/>
<feature type="domain" description="Fatty acid desaturase" evidence="13">
    <location>
        <begin position="41"/>
        <end position="256"/>
    </location>
</feature>
<feature type="transmembrane region" description="Helical" evidence="12">
    <location>
        <begin position="37"/>
        <end position="57"/>
    </location>
</feature>
<keyword evidence="5" id="KW-0276">Fatty acid metabolism</keyword>
<dbReference type="KEGG" id="sng:SNE_A08280"/>
<dbReference type="EMBL" id="FR872582">
    <property type="protein sequence ID" value="CCB88705.1"/>
    <property type="molecule type" value="Genomic_DNA"/>
</dbReference>
<feature type="transmembrane region" description="Helical" evidence="12">
    <location>
        <begin position="12"/>
        <end position="31"/>
    </location>
</feature>
<evidence type="ECO:0000256" key="10">
    <source>
        <dbReference type="ARBA" id="ARBA00023136"/>
    </source>
</evidence>
<dbReference type="InterPro" id="IPR015876">
    <property type="entry name" value="Acyl-CoA_DS"/>
</dbReference>
<evidence type="ECO:0000256" key="12">
    <source>
        <dbReference type="SAM" id="Phobius"/>
    </source>
</evidence>
<gene>
    <name evidence="14" type="ordered locus">SNE_A08280</name>
</gene>